<keyword evidence="3" id="KW-1185">Reference proteome</keyword>
<comment type="caution">
    <text evidence="2">The sequence shown here is derived from an EMBL/GenBank/DDBJ whole genome shotgun (WGS) entry which is preliminary data.</text>
</comment>
<sequence length="60" mass="6698">MQGPTRLPRFPSATCPRTNRSHHWGFLQSTHTATHHDGSHAAHPHMMAEAHRDGGEVLHT</sequence>
<reference evidence="2" key="1">
    <citation type="submission" date="2019-08" db="EMBL/GenBank/DDBJ databases">
        <authorList>
            <person name="Liu F."/>
        </authorList>
    </citation>
    <scope>NUCLEOTIDE SEQUENCE [LARGE SCALE GENOMIC DNA]</scope>
    <source>
        <strain evidence="2">PA1801</strain>
        <tissue evidence="2">Leaf</tissue>
    </source>
</reference>
<feature type="region of interest" description="Disordered" evidence="1">
    <location>
        <begin position="1"/>
        <end position="60"/>
    </location>
</feature>
<dbReference type="EMBL" id="SMMG02000005">
    <property type="protein sequence ID" value="KAA3473675.1"/>
    <property type="molecule type" value="Genomic_DNA"/>
</dbReference>
<proteinExistence type="predicted"/>
<evidence type="ECO:0000256" key="1">
    <source>
        <dbReference type="SAM" id="MobiDB-lite"/>
    </source>
</evidence>
<evidence type="ECO:0000313" key="2">
    <source>
        <dbReference type="EMBL" id="KAA3473675.1"/>
    </source>
</evidence>
<dbReference type="AlphaFoldDB" id="A0A5B6VXE8"/>
<gene>
    <name evidence="2" type="ORF">EPI10_024037</name>
</gene>
<accession>A0A5B6VXE8</accession>
<protein>
    <submittedName>
        <fullName evidence="2">Uncharacterized protein</fullName>
    </submittedName>
</protein>
<dbReference type="Proteomes" id="UP000325315">
    <property type="component" value="Unassembled WGS sequence"/>
</dbReference>
<organism evidence="2 3">
    <name type="scientific">Gossypium australe</name>
    <dbReference type="NCBI Taxonomy" id="47621"/>
    <lineage>
        <taxon>Eukaryota</taxon>
        <taxon>Viridiplantae</taxon>
        <taxon>Streptophyta</taxon>
        <taxon>Embryophyta</taxon>
        <taxon>Tracheophyta</taxon>
        <taxon>Spermatophyta</taxon>
        <taxon>Magnoliopsida</taxon>
        <taxon>eudicotyledons</taxon>
        <taxon>Gunneridae</taxon>
        <taxon>Pentapetalae</taxon>
        <taxon>rosids</taxon>
        <taxon>malvids</taxon>
        <taxon>Malvales</taxon>
        <taxon>Malvaceae</taxon>
        <taxon>Malvoideae</taxon>
        <taxon>Gossypium</taxon>
    </lineage>
</organism>
<name>A0A5B6VXE8_9ROSI</name>
<feature type="compositionally biased region" description="Basic and acidic residues" evidence="1">
    <location>
        <begin position="34"/>
        <end position="60"/>
    </location>
</feature>
<evidence type="ECO:0000313" key="3">
    <source>
        <dbReference type="Proteomes" id="UP000325315"/>
    </source>
</evidence>